<dbReference type="SUPFAM" id="SSF55781">
    <property type="entry name" value="GAF domain-like"/>
    <property type="match status" value="1"/>
</dbReference>
<dbReference type="HOGENOM" id="CLU_000445_92_13_6"/>
<dbReference type="RefSeq" id="WP_011814144.1">
    <property type="nucleotide sequence ID" value="NC_008789.1"/>
</dbReference>
<sequence>MGKEAHLPSFCGDATETGALDVLPLSDQEPHLRLSERFERLRAHINQALPHGAVHRIAVAIYEPDADRLKTYGAGGDAPSPLDRYETNLADTPTLRALAEAPGVRIIDDYQDHPSPRRHTASIRESGLRSGMILPLHHEQTFVGFLFLNSRQPGYFQGPIVKQLAPYIDLGRLLAITSIRTTQTLRGAARTAMAFGRARDDETGGHLSRMAEYSRLIALELAQTHPLSDEYIEMVYQFAPVHDVGKIAVPDGILLKPGRLAEEEFAQMREHVSRGVAMVLAMTEELGLSEDRRAAIMRNIVAYHHERLDGSGYPTGARGDQIPLEGRIVAVADVFDALTSERPYKRPWGFTEAADTLHAEAAAGKLCAECVAAFLRRSVEIEAIRGRHGVR</sequence>
<gene>
    <name evidence="2" type="ordered locus">Hhal_1355</name>
</gene>
<proteinExistence type="predicted"/>
<protein>
    <submittedName>
        <fullName evidence="2">Metal dependent phosphohydrolase</fullName>
    </submittedName>
</protein>
<dbReference type="PROSITE" id="PS51832">
    <property type="entry name" value="HD_GYP"/>
    <property type="match status" value="1"/>
</dbReference>
<dbReference type="eggNOG" id="COG2206">
    <property type="taxonomic scope" value="Bacteria"/>
</dbReference>
<dbReference type="PANTHER" id="PTHR45228">
    <property type="entry name" value="CYCLIC DI-GMP PHOSPHODIESTERASE TM_0186-RELATED"/>
    <property type="match status" value="1"/>
</dbReference>
<dbReference type="eggNOG" id="COG2203">
    <property type="taxonomic scope" value="Bacteria"/>
</dbReference>
<feature type="domain" description="HD-GYP" evidence="1">
    <location>
        <begin position="181"/>
        <end position="390"/>
    </location>
</feature>
<reference evidence="3" key="1">
    <citation type="submission" date="2006-12" db="EMBL/GenBank/DDBJ databases">
        <title>Complete sequence of Halorhodospira halophila SL1.</title>
        <authorList>
            <consortium name="US DOE Joint Genome Institute"/>
            <person name="Copeland A."/>
            <person name="Lucas S."/>
            <person name="Lapidus A."/>
            <person name="Barry K."/>
            <person name="Detter J.C."/>
            <person name="Glavina del Rio T."/>
            <person name="Hammon N."/>
            <person name="Israni S."/>
            <person name="Dalin E."/>
            <person name="Tice H."/>
            <person name="Pitluck S."/>
            <person name="Saunders E."/>
            <person name="Brettin T."/>
            <person name="Bruce D."/>
            <person name="Han C."/>
            <person name="Tapia R."/>
            <person name="Schmutz J."/>
            <person name="Larimer F."/>
            <person name="Land M."/>
            <person name="Hauser L."/>
            <person name="Kyrpides N."/>
            <person name="Mikhailova N."/>
            <person name="Hoff W."/>
            <person name="Richardson P."/>
        </authorList>
    </citation>
    <scope>NUCLEOTIDE SEQUENCE [LARGE SCALE GENOMIC DNA]</scope>
    <source>
        <strain evidence="3">DSM 244 / SL1</strain>
    </source>
</reference>
<dbReference type="CDD" id="cd00077">
    <property type="entry name" value="HDc"/>
    <property type="match status" value="1"/>
</dbReference>
<dbReference type="Pfam" id="PF13487">
    <property type="entry name" value="HD_5"/>
    <property type="match status" value="1"/>
</dbReference>
<keyword evidence="2" id="KW-0378">Hydrolase</keyword>
<dbReference type="EMBL" id="CP000544">
    <property type="protein sequence ID" value="ABM62122.1"/>
    <property type="molecule type" value="Genomic_DNA"/>
</dbReference>
<dbReference type="InterPro" id="IPR037522">
    <property type="entry name" value="HD_GYP_dom"/>
</dbReference>
<dbReference type="InterPro" id="IPR052020">
    <property type="entry name" value="Cyclic_di-GMP/3'3'-cGAMP_PDE"/>
</dbReference>
<name>A1WWR0_HALHL</name>
<dbReference type="Gene3D" id="1.10.3210.10">
    <property type="entry name" value="Hypothetical protein af1432"/>
    <property type="match status" value="1"/>
</dbReference>
<dbReference type="Proteomes" id="UP000000647">
    <property type="component" value="Chromosome"/>
</dbReference>
<dbReference type="InterPro" id="IPR029016">
    <property type="entry name" value="GAF-like_dom_sf"/>
</dbReference>
<dbReference type="SMART" id="SM00471">
    <property type="entry name" value="HDc"/>
    <property type="match status" value="1"/>
</dbReference>
<reference evidence="2 3" key="2">
    <citation type="journal article" date="2013" name="Stand. Genomic Sci.">
        <title>Complete genome sequence of Halorhodospira halophila SL1.</title>
        <authorList>
            <person name="Challacombe J.F."/>
            <person name="Majid S."/>
            <person name="Deole R."/>
            <person name="Brettin T.S."/>
            <person name="Bruce D."/>
            <person name="Delano S.F."/>
            <person name="Detter J.C."/>
            <person name="Gleasner C.D."/>
            <person name="Han C.S."/>
            <person name="Misra M."/>
            <person name="Reitenga K.G."/>
            <person name="Mikhailova N."/>
            <person name="Woyke T."/>
            <person name="Pitluck S."/>
            <person name="Nolan M."/>
            <person name="Land M.L."/>
            <person name="Saunders E."/>
            <person name="Tapia R."/>
            <person name="Lapidus A."/>
            <person name="Ivanova N."/>
            <person name="Hoff W.D."/>
        </authorList>
    </citation>
    <scope>NUCLEOTIDE SEQUENCE [LARGE SCALE GENOMIC DNA]</scope>
    <source>
        <strain evidence="3">DSM 244 / SL1</strain>
    </source>
</reference>
<evidence type="ECO:0000259" key="1">
    <source>
        <dbReference type="PROSITE" id="PS51832"/>
    </source>
</evidence>
<dbReference type="STRING" id="349124.Hhal_1355"/>
<keyword evidence="3" id="KW-1185">Reference proteome</keyword>
<dbReference type="AlphaFoldDB" id="A1WWR0"/>
<dbReference type="GO" id="GO:0008081">
    <property type="term" value="F:phosphoric diester hydrolase activity"/>
    <property type="evidence" value="ECO:0007669"/>
    <property type="project" value="UniProtKB-ARBA"/>
</dbReference>
<evidence type="ECO:0000313" key="2">
    <source>
        <dbReference type="EMBL" id="ABM62122.1"/>
    </source>
</evidence>
<dbReference type="PANTHER" id="PTHR45228:SF1">
    <property type="entry name" value="CYCLIC DI-GMP PHOSPHODIESTERASE TM_0186"/>
    <property type="match status" value="1"/>
</dbReference>
<dbReference type="SUPFAM" id="SSF109604">
    <property type="entry name" value="HD-domain/PDEase-like"/>
    <property type="match status" value="1"/>
</dbReference>
<dbReference type="Gene3D" id="3.30.450.40">
    <property type="match status" value="1"/>
</dbReference>
<dbReference type="InterPro" id="IPR003607">
    <property type="entry name" value="HD/PDEase_dom"/>
</dbReference>
<organism evidence="2 3">
    <name type="scientific">Halorhodospira halophila (strain DSM 244 / SL1)</name>
    <name type="common">Ectothiorhodospira halophila (strain DSM 244 / SL1)</name>
    <dbReference type="NCBI Taxonomy" id="349124"/>
    <lineage>
        <taxon>Bacteria</taxon>
        <taxon>Pseudomonadati</taxon>
        <taxon>Pseudomonadota</taxon>
        <taxon>Gammaproteobacteria</taxon>
        <taxon>Chromatiales</taxon>
        <taxon>Ectothiorhodospiraceae</taxon>
        <taxon>Halorhodospira</taxon>
    </lineage>
</organism>
<accession>A1WWR0</accession>
<evidence type="ECO:0000313" key="3">
    <source>
        <dbReference type="Proteomes" id="UP000000647"/>
    </source>
</evidence>
<dbReference type="KEGG" id="hha:Hhal_1355"/>